<evidence type="ECO:0000256" key="1">
    <source>
        <dbReference type="SAM" id="MobiDB-lite"/>
    </source>
</evidence>
<accession>A0A7G2BZ39</accession>
<keyword evidence="3" id="KW-1185">Reference proteome</keyword>
<protein>
    <submittedName>
        <fullName evidence="2">Uncharacterized protein</fullName>
    </submittedName>
</protein>
<organism evidence="2 3">
    <name type="scientific">Angomonas deanei</name>
    <dbReference type="NCBI Taxonomy" id="59799"/>
    <lineage>
        <taxon>Eukaryota</taxon>
        <taxon>Discoba</taxon>
        <taxon>Euglenozoa</taxon>
        <taxon>Kinetoplastea</taxon>
        <taxon>Metakinetoplastina</taxon>
        <taxon>Trypanosomatida</taxon>
        <taxon>Trypanosomatidae</taxon>
        <taxon>Strigomonadinae</taxon>
        <taxon>Angomonas</taxon>
    </lineage>
</organism>
<evidence type="ECO:0000313" key="3">
    <source>
        <dbReference type="Proteomes" id="UP000515908"/>
    </source>
</evidence>
<name>A0A7G2BZ39_9TRYP</name>
<dbReference type="VEuPathDB" id="TriTrypDB:ADEAN_000012200"/>
<feature type="compositionally biased region" description="Polar residues" evidence="1">
    <location>
        <begin position="89"/>
        <end position="106"/>
    </location>
</feature>
<dbReference type="Proteomes" id="UP000515908">
    <property type="component" value="Chromosome 01"/>
</dbReference>
<proteinExistence type="predicted"/>
<gene>
    <name evidence="2" type="ORF">ADEAN_000012200</name>
</gene>
<feature type="region of interest" description="Disordered" evidence="1">
    <location>
        <begin position="1"/>
        <end position="162"/>
    </location>
</feature>
<sequence>MQQDVDFTDFNFFFPSDKEGTGDNGAPHPPAGEADGFDFPNFVFGDGATTGGPPTNQEGEPDASPIDFGDVDMNFADMLSEEKAEAANTGEQHSPSGEMSPVTETDPTLPCPQEETKAPSIPTERITSMPPPAIPPSEVSKLSGSGPKEAEKTETRREAPAPVAAVTKSTVASAAVAPLSQGPAGGALQKRQGKSLPTDLELIVKEANRVLQTLEEKEKTTDGNGLNDSVFVAHTSQLQRKTGQIKEEAVNGIGQLQLETTGLLAKMGPCPSLAAFLDDDYSSTPLIHIIPLLTTVLENLLLDP</sequence>
<dbReference type="AlphaFoldDB" id="A0A7G2BZ39"/>
<dbReference type="EMBL" id="LR877145">
    <property type="protein sequence ID" value="CAD2212710.1"/>
    <property type="molecule type" value="Genomic_DNA"/>
</dbReference>
<evidence type="ECO:0000313" key="2">
    <source>
        <dbReference type="EMBL" id="CAD2212710.1"/>
    </source>
</evidence>
<reference evidence="2 3" key="1">
    <citation type="submission" date="2020-08" db="EMBL/GenBank/DDBJ databases">
        <authorList>
            <person name="Newling K."/>
            <person name="Davey J."/>
            <person name="Forrester S."/>
        </authorList>
    </citation>
    <scope>NUCLEOTIDE SEQUENCE [LARGE SCALE GENOMIC DNA]</scope>
    <source>
        <strain evidence="3">Crithidia deanei Carvalho (ATCC PRA-265)</strain>
    </source>
</reference>
<feature type="compositionally biased region" description="Basic and acidic residues" evidence="1">
    <location>
        <begin position="148"/>
        <end position="159"/>
    </location>
</feature>